<gene>
    <name evidence="3" type="ORF">SADUNF_Sadunf05G0091200</name>
</gene>
<sequence length="221" mass="24642">MLPLLEREEVAANISRVGEVAVKDTEELLAMAAAICGTKRSSFFEDEISSIPLLKRIRCTSPPGIRPPQPPPQENPAPENPVPASGEQWVDLLVKEMTSATSVDDAKSRAGRVLEMLQKVIGDQVTAEAAKSFETENYALKERAEALWEENGVLKRAVVIQHEMLKEGEEKEKELKQYKGMVEQFQDKVRMLEVNNYALSVHLNQALQGNSLGGRWNPDVY</sequence>
<feature type="region of interest" description="Disordered" evidence="2">
    <location>
        <begin position="59"/>
        <end position="84"/>
    </location>
</feature>
<evidence type="ECO:0000313" key="4">
    <source>
        <dbReference type="Proteomes" id="UP000657918"/>
    </source>
</evidence>
<reference evidence="3 4" key="1">
    <citation type="submission" date="2020-10" db="EMBL/GenBank/DDBJ databases">
        <title>Plant Genome Project.</title>
        <authorList>
            <person name="Zhang R.-G."/>
        </authorList>
    </citation>
    <scope>NUCLEOTIDE SEQUENCE [LARGE SCALE GENOMIC DNA]</scope>
    <source>
        <strain evidence="3">FAFU-HL-1</strain>
        <tissue evidence="3">Leaf</tissue>
    </source>
</reference>
<protein>
    <submittedName>
        <fullName evidence="3">Uncharacterized protein</fullName>
    </submittedName>
</protein>
<organism evidence="3 4">
    <name type="scientific">Salix dunnii</name>
    <dbReference type="NCBI Taxonomy" id="1413687"/>
    <lineage>
        <taxon>Eukaryota</taxon>
        <taxon>Viridiplantae</taxon>
        <taxon>Streptophyta</taxon>
        <taxon>Embryophyta</taxon>
        <taxon>Tracheophyta</taxon>
        <taxon>Spermatophyta</taxon>
        <taxon>Magnoliopsida</taxon>
        <taxon>eudicotyledons</taxon>
        <taxon>Gunneridae</taxon>
        <taxon>Pentapetalae</taxon>
        <taxon>rosids</taxon>
        <taxon>fabids</taxon>
        <taxon>Malpighiales</taxon>
        <taxon>Salicaceae</taxon>
        <taxon>Saliceae</taxon>
        <taxon>Salix</taxon>
    </lineage>
</organism>
<accession>A0A835N3L4</accession>
<comment type="caution">
    <text evidence="3">The sequence shown here is derived from an EMBL/GenBank/DDBJ whole genome shotgun (WGS) entry which is preliminary data.</text>
</comment>
<feature type="compositionally biased region" description="Pro residues" evidence="2">
    <location>
        <begin position="64"/>
        <end position="81"/>
    </location>
</feature>
<dbReference type="OrthoDB" id="440455at2759"/>
<dbReference type="PANTHER" id="PTHR31245:SF20">
    <property type="entry name" value="F18B13.13 PROTEIN"/>
    <property type="match status" value="1"/>
</dbReference>
<dbReference type="PANTHER" id="PTHR31245">
    <property type="entry name" value="UBIQUITIN SYSTEM COMPONENT CUE PROTEIN"/>
    <property type="match status" value="1"/>
</dbReference>
<name>A0A835N3L4_9ROSI</name>
<evidence type="ECO:0000256" key="2">
    <source>
        <dbReference type="SAM" id="MobiDB-lite"/>
    </source>
</evidence>
<dbReference type="Proteomes" id="UP000657918">
    <property type="component" value="Unassembled WGS sequence"/>
</dbReference>
<keyword evidence="1" id="KW-0175">Coiled coil</keyword>
<evidence type="ECO:0000256" key="1">
    <source>
        <dbReference type="SAM" id="Coils"/>
    </source>
</evidence>
<keyword evidence="4" id="KW-1185">Reference proteome</keyword>
<feature type="coiled-coil region" evidence="1">
    <location>
        <begin position="168"/>
        <end position="195"/>
    </location>
</feature>
<evidence type="ECO:0000313" key="3">
    <source>
        <dbReference type="EMBL" id="KAF9682268.1"/>
    </source>
</evidence>
<dbReference type="EMBL" id="JADGMS010000005">
    <property type="protein sequence ID" value="KAF9682268.1"/>
    <property type="molecule type" value="Genomic_DNA"/>
</dbReference>
<proteinExistence type="predicted"/>
<dbReference type="AlphaFoldDB" id="A0A835N3L4"/>